<sequence length="105" mass="11289">MAYLAGLPVDLGALHHVLLVVSEDDVLAEHERLHELASGLVEDQGDFVGAVVVEVVVELDAVELLEDGQVSSGEVAEARVVSDRLCPKARNPTYYLLKGVKEVGR</sequence>
<gene>
    <name evidence="1" type="ORF">BcabD6B2_48660</name>
</gene>
<evidence type="ECO:0000313" key="2">
    <source>
        <dbReference type="Proteomes" id="UP001497744"/>
    </source>
</evidence>
<organism evidence="1 2">
    <name type="scientific">Babesia caballi</name>
    <dbReference type="NCBI Taxonomy" id="5871"/>
    <lineage>
        <taxon>Eukaryota</taxon>
        <taxon>Sar</taxon>
        <taxon>Alveolata</taxon>
        <taxon>Apicomplexa</taxon>
        <taxon>Aconoidasida</taxon>
        <taxon>Piroplasmida</taxon>
        <taxon>Babesiidae</taxon>
        <taxon>Babesia</taxon>
    </lineage>
</organism>
<comment type="caution">
    <text evidence="1">The sequence shown here is derived from an EMBL/GenBank/DDBJ whole genome shotgun (WGS) entry which is preliminary data.</text>
</comment>
<dbReference type="RefSeq" id="XP_067717500.1">
    <property type="nucleotide sequence ID" value="XM_067861399.1"/>
</dbReference>
<dbReference type="AlphaFoldDB" id="A0AAV4LYZ1"/>
<dbReference type="EMBL" id="BPLF01000004">
    <property type="protein sequence ID" value="GIX65431.1"/>
    <property type="molecule type" value="Genomic_DNA"/>
</dbReference>
<name>A0AAV4LYZ1_BABCB</name>
<proteinExistence type="predicted"/>
<dbReference type="Proteomes" id="UP001497744">
    <property type="component" value="Unassembled WGS sequence"/>
</dbReference>
<dbReference type="GeneID" id="94196912"/>
<evidence type="ECO:0000313" key="1">
    <source>
        <dbReference type="EMBL" id="GIX65431.1"/>
    </source>
</evidence>
<protein>
    <submittedName>
        <fullName evidence="1">SKP1/BTB/POZ domain, NPH3 domain protein</fullName>
    </submittedName>
</protein>
<reference evidence="1 2" key="1">
    <citation type="submission" date="2021-06" db="EMBL/GenBank/DDBJ databases">
        <title>Genome sequence of Babesia caballi.</title>
        <authorList>
            <person name="Yamagishi J."/>
            <person name="Kidaka T."/>
            <person name="Ochi A."/>
        </authorList>
    </citation>
    <scope>NUCLEOTIDE SEQUENCE [LARGE SCALE GENOMIC DNA]</scope>
    <source>
        <strain evidence="1">USDA-D6B2</strain>
    </source>
</reference>
<accession>A0AAV4LYZ1</accession>
<keyword evidence="2" id="KW-1185">Reference proteome</keyword>